<organism evidence="1 2">
    <name type="scientific">Diphasiastrum complanatum</name>
    <name type="common">Issler's clubmoss</name>
    <name type="synonym">Lycopodium complanatum</name>
    <dbReference type="NCBI Taxonomy" id="34168"/>
    <lineage>
        <taxon>Eukaryota</taxon>
        <taxon>Viridiplantae</taxon>
        <taxon>Streptophyta</taxon>
        <taxon>Embryophyta</taxon>
        <taxon>Tracheophyta</taxon>
        <taxon>Lycopodiopsida</taxon>
        <taxon>Lycopodiales</taxon>
        <taxon>Lycopodiaceae</taxon>
        <taxon>Lycopodioideae</taxon>
        <taxon>Diphasiastrum</taxon>
    </lineage>
</organism>
<keyword evidence="2" id="KW-1185">Reference proteome</keyword>
<dbReference type="EMBL" id="CM055113">
    <property type="protein sequence ID" value="KAJ7515936.1"/>
    <property type="molecule type" value="Genomic_DNA"/>
</dbReference>
<evidence type="ECO:0000313" key="1">
    <source>
        <dbReference type="EMBL" id="KAJ7515936.1"/>
    </source>
</evidence>
<dbReference type="Proteomes" id="UP001162992">
    <property type="component" value="Chromosome 22"/>
</dbReference>
<name>A0ACC2AEM5_DIPCM</name>
<protein>
    <submittedName>
        <fullName evidence="1">Uncharacterized protein</fullName>
    </submittedName>
</protein>
<gene>
    <name evidence="1" type="ORF">O6H91_22G034900</name>
</gene>
<reference evidence="2" key="1">
    <citation type="journal article" date="2024" name="Proc. Natl. Acad. Sci. U.S.A.">
        <title>Extraordinary preservation of gene collinearity over three hundred million years revealed in homosporous lycophytes.</title>
        <authorList>
            <person name="Li C."/>
            <person name="Wickell D."/>
            <person name="Kuo L.Y."/>
            <person name="Chen X."/>
            <person name="Nie B."/>
            <person name="Liao X."/>
            <person name="Peng D."/>
            <person name="Ji J."/>
            <person name="Jenkins J."/>
            <person name="Williams M."/>
            <person name="Shu S."/>
            <person name="Plott C."/>
            <person name="Barry K."/>
            <person name="Rajasekar S."/>
            <person name="Grimwood J."/>
            <person name="Han X."/>
            <person name="Sun S."/>
            <person name="Hou Z."/>
            <person name="He W."/>
            <person name="Dai G."/>
            <person name="Sun C."/>
            <person name="Schmutz J."/>
            <person name="Leebens-Mack J.H."/>
            <person name="Li F.W."/>
            <person name="Wang L."/>
        </authorList>
    </citation>
    <scope>NUCLEOTIDE SEQUENCE [LARGE SCALE GENOMIC DNA]</scope>
    <source>
        <strain evidence="2">cv. PW_Plant_1</strain>
    </source>
</reference>
<sequence length="144" mass="15919">MATIEELASMINNEEPDEQKLQQHEQLLLQQQNVAPEASSNLEFLMCHETLPLDDESDRDMSFAKVVPPEGFASELSCHDVISEEELLKSGSDQFGSEPSVGIPSESSGSNCFDPRTEMKDTSIKNGDMQNESQKDVLSSLDPQ</sequence>
<comment type="caution">
    <text evidence="1">The sequence shown here is derived from an EMBL/GenBank/DDBJ whole genome shotgun (WGS) entry which is preliminary data.</text>
</comment>
<proteinExistence type="predicted"/>
<evidence type="ECO:0000313" key="2">
    <source>
        <dbReference type="Proteomes" id="UP001162992"/>
    </source>
</evidence>
<accession>A0ACC2AEM5</accession>